<keyword evidence="2" id="KW-1185">Reference proteome</keyword>
<organism evidence="1 2">
    <name type="scientific">Hibiscus trionum</name>
    <name type="common">Flower of an hour</name>
    <dbReference type="NCBI Taxonomy" id="183268"/>
    <lineage>
        <taxon>Eukaryota</taxon>
        <taxon>Viridiplantae</taxon>
        <taxon>Streptophyta</taxon>
        <taxon>Embryophyta</taxon>
        <taxon>Tracheophyta</taxon>
        <taxon>Spermatophyta</taxon>
        <taxon>Magnoliopsida</taxon>
        <taxon>eudicotyledons</taxon>
        <taxon>Gunneridae</taxon>
        <taxon>Pentapetalae</taxon>
        <taxon>rosids</taxon>
        <taxon>malvids</taxon>
        <taxon>Malvales</taxon>
        <taxon>Malvaceae</taxon>
        <taxon>Malvoideae</taxon>
        <taxon>Hibiscus</taxon>
    </lineage>
</organism>
<gene>
    <name evidence="1" type="ORF">HRI_004837600</name>
</gene>
<comment type="caution">
    <text evidence="1">The sequence shown here is derived from an EMBL/GenBank/DDBJ whole genome shotgun (WGS) entry which is preliminary data.</text>
</comment>
<evidence type="ECO:0008006" key="3">
    <source>
        <dbReference type="Google" id="ProtNLM"/>
    </source>
</evidence>
<accession>A0A9W7JHF5</accession>
<name>A0A9W7JHF5_HIBTR</name>
<reference evidence="1" key="1">
    <citation type="submission" date="2023-05" db="EMBL/GenBank/DDBJ databases">
        <title>Genome and transcriptome analyses reveal genes involved in the formation of fine ridges on petal epidermal cells in Hibiscus trionum.</title>
        <authorList>
            <person name="Koshimizu S."/>
            <person name="Masuda S."/>
            <person name="Ishii T."/>
            <person name="Shirasu K."/>
            <person name="Hoshino A."/>
            <person name="Arita M."/>
        </authorList>
    </citation>
    <scope>NUCLEOTIDE SEQUENCE</scope>
    <source>
        <strain evidence="1">Hamamatsu line</strain>
    </source>
</reference>
<dbReference type="AlphaFoldDB" id="A0A9W7JHF5"/>
<sequence>MQTTLLPKRVCMEIEKLIMKFIWGNSFDGRHVHLVDWNTLCKPKADGGTCFKHLEDQNAAFLMKLTFGLVAQPDRFWVRVLRSKYMCDGVIPNIVMRCNKSHLWKGICSVWDEVRSHISWKIGNGDDIDFWTDRWVGEIGCLKDWVLPNILLLDGSIPLSSMVNEFGELKWDVFQHLLPLPIVMRIAAIIPPCASVPCDCFRWDVSSDKKFLVRSAYRIKIQQSESQADPI</sequence>
<evidence type="ECO:0000313" key="1">
    <source>
        <dbReference type="EMBL" id="GMJ11684.1"/>
    </source>
</evidence>
<evidence type="ECO:0000313" key="2">
    <source>
        <dbReference type="Proteomes" id="UP001165190"/>
    </source>
</evidence>
<dbReference type="OrthoDB" id="1435920at2759"/>
<dbReference type="Proteomes" id="UP001165190">
    <property type="component" value="Unassembled WGS sequence"/>
</dbReference>
<dbReference type="EMBL" id="BSYR01000061">
    <property type="protein sequence ID" value="GMJ11684.1"/>
    <property type="molecule type" value="Genomic_DNA"/>
</dbReference>
<protein>
    <recommendedName>
        <fullName evidence="3">Reverse transcriptase zinc-binding domain-containing protein</fullName>
    </recommendedName>
</protein>
<proteinExistence type="predicted"/>
<dbReference type="PANTHER" id="PTHR33116">
    <property type="entry name" value="REVERSE TRANSCRIPTASE ZINC-BINDING DOMAIN-CONTAINING PROTEIN-RELATED-RELATED"/>
    <property type="match status" value="1"/>
</dbReference>
<dbReference type="PANTHER" id="PTHR33116:SF70">
    <property type="entry name" value="NON-LTR RETROELEMENT REVERSE TRANSCRIPTASE-LIKE PROTEIN"/>
    <property type="match status" value="1"/>
</dbReference>